<dbReference type="InterPro" id="IPR036404">
    <property type="entry name" value="Jacalin-like_lectin_dom_sf"/>
</dbReference>
<dbReference type="PROSITE" id="PS00108">
    <property type="entry name" value="PROTEIN_KINASE_ST"/>
    <property type="match status" value="1"/>
</dbReference>
<dbReference type="PROSITE" id="PS00107">
    <property type="entry name" value="PROTEIN_KINASE_ATP"/>
    <property type="match status" value="1"/>
</dbReference>
<dbReference type="PROSITE" id="PS50011">
    <property type="entry name" value="PROTEIN_KINASE_DOM"/>
    <property type="match status" value="1"/>
</dbReference>
<dbReference type="InterPro" id="IPR033734">
    <property type="entry name" value="Jacalin-like_lectin_dom_plant"/>
</dbReference>
<feature type="domain" description="Jacalin-type lectin" evidence="8">
    <location>
        <begin position="679"/>
        <end position="831"/>
    </location>
</feature>
<dbReference type="GO" id="GO:0030246">
    <property type="term" value="F:carbohydrate binding"/>
    <property type="evidence" value="ECO:0007669"/>
    <property type="project" value="InterPro"/>
</dbReference>
<feature type="compositionally biased region" description="Low complexity" evidence="6">
    <location>
        <begin position="94"/>
        <end position="108"/>
    </location>
</feature>
<dbReference type="Proteomes" id="UP000822688">
    <property type="component" value="Chromosome 7"/>
</dbReference>
<comment type="caution">
    <text evidence="9">The sequence shown here is derived from an EMBL/GenBank/DDBJ whole genome shotgun (WGS) entry which is preliminary data.</text>
</comment>
<evidence type="ECO:0000256" key="5">
    <source>
        <dbReference type="PROSITE-ProRule" id="PRU10141"/>
    </source>
</evidence>
<dbReference type="GO" id="GO:0005524">
    <property type="term" value="F:ATP binding"/>
    <property type="evidence" value="ECO:0007669"/>
    <property type="project" value="UniProtKB-UniRule"/>
</dbReference>
<sequence>MDASSHTSALVYATDSGDASDHTDGVLLTYSSAPSSLDYASGESEAQLLTYSSSPTLATYGDGQGSLGYEAQPLLYTSFQAPPQTPEAPTLMYNSSSPPSANSEDSQSTDSTALVYSVDAPVGSLVDPEATFQASTSKVQPASLTQRLATRILSFFPKHPVEEAPKADAVIKRCRATVQSSAEFWSSARRDHIRLNRHQCDFLLRTVKAAGSTLAASIQQSPLLSDTGTVPVLQELHQFLHDADTLIRRSYVTVSTNSEWLRAATEQGDLKETFSHLLYDIQWCTSLLQCILLENSKESPVTFDPTSCECRLSASDELELLTAAKKDEKELRDHLRGIVKQLDVGKLAGKVATKLLAKLEKDSPDHDPVFLNHEDLTLEGIEIGRGSFGAVRKIKFLSDRETCAVKTIRSYGHSLSSAEKEIDAIRKLGNHPNIVRYFCYSKMDLPEPETEVYLVMELLEKDLQEAIGLRRLVSLVELVEPVSLMLRIGEGIKYMHGKVVAHRDLKPGNVLVNFEKFEGSSRIRSVKIADFGSTKAAERTETNTMNTGTTMYMAPEVMRDVGSIEPEKARLNLLKADVYSFAMMCIYILTGKKPLKFTSAEVRKRTKAGERPLLRDELPNCPLRLATLLTKCWSRVPHERPSFPEICRELRYIKGLLLKGDEQKMQTQPLGPQKPLEGVKVQGPWGSPTNGREFFDMATSITGIELRYSEGVGPVGLFKVTYELLGKTFTRESYVISGYGQILEKIKFQPEIEYIKQITGFVSNQLVTDRTGKRNTIKIVSSLTFFTNIKKYGPFGVETGTKFASDIGSRVIGFYGRAGNMLDSLGIITVPDV</sequence>
<dbReference type="CDD" id="cd09612">
    <property type="entry name" value="Jacalin"/>
    <property type="match status" value="1"/>
</dbReference>
<keyword evidence="4 5" id="KW-0067">ATP-binding</keyword>
<organism evidence="9 10">
    <name type="scientific">Ceratodon purpureus</name>
    <name type="common">Fire moss</name>
    <name type="synonym">Dicranum purpureum</name>
    <dbReference type="NCBI Taxonomy" id="3225"/>
    <lineage>
        <taxon>Eukaryota</taxon>
        <taxon>Viridiplantae</taxon>
        <taxon>Streptophyta</taxon>
        <taxon>Embryophyta</taxon>
        <taxon>Bryophyta</taxon>
        <taxon>Bryophytina</taxon>
        <taxon>Bryopsida</taxon>
        <taxon>Dicranidae</taxon>
        <taxon>Pseudoditrichales</taxon>
        <taxon>Ditrichaceae</taxon>
        <taxon>Ceratodon</taxon>
    </lineage>
</organism>
<keyword evidence="3" id="KW-0418">Kinase</keyword>
<dbReference type="PANTHER" id="PTHR44329">
    <property type="entry name" value="SERINE/THREONINE-PROTEIN KINASE TNNI3K-RELATED"/>
    <property type="match status" value="1"/>
</dbReference>
<proteinExistence type="predicted"/>
<dbReference type="Gene3D" id="2.100.10.30">
    <property type="entry name" value="Jacalin-like lectin domain"/>
    <property type="match status" value="1"/>
</dbReference>
<dbReference type="InterPro" id="IPR000719">
    <property type="entry name" value="Prot_kinase_dom"/>
</dbReference>
<dbReference type="SMART" id="SM00220">
    <property type="entry name" value="S_TKc"/>
    <property type="match status" value="1"/>
</dbReference>
<evidence type="ECO:0000256" key="3">
    <source>
        <dbReference type="ARBA" id="ARBA00022777"/>
    </source>
</evidence>
<feature type="region of interest" description="Disordered" evidence="6">
    <location>
        <begin position="1"/>
        <end position="25"/>
    </location>
</feature>
<evidence type="ECO:0000256" key="4">
    <source>
        <dbReference type="ARBA" id="ARBA00022840"/>
    </source>
</evidence>
<protein>
    <recommendedName>
        <fullName evidence="11">Protein kinase domain-containing protein</fullName>
    </recommendedName>
</protein>
<dbReference type="InterPro" id="IPR017441">
    <property type="entry name" value="Protein_kinase_ATP_BS"/>
</dbReference>
<feature type="region of interest" description="Disordered" evidence="6">
    <location>
        <begin position="79"/>
        <end position="112"/>
    </location>
</feature>
<keyword evidence="1" id="KW-0808">Transferase</keyword>
<dbReference type="EMBL" id="CM026428">
    <property type="protein sequence ID" value="KAG0567097.1"/>
    <property type="molecule type" value="Genomic_DNA"/>
</dbReference>
<feature type="binding site" evidence="5">
    <location>
        <position position="406"/>
    </location>
    <ligand>
        <name>ATP</name>
        <dbReference type="ChEBI" id="CHEBI:30616"/>
    </ligand>
</feature>
<gene>
    <name evidence="9" type="ORF">KC19_7G109700</name>
</gene>
<dbReference type="PANTHER" id="PTHR44329:SF260">
    <property type="entry name" value="PROTEIN KINASE DOMAIN-CONTAINING PROTEIN"/>
    <property type="match status" value="1"/>
</dbReference>
<dbReference type="PROSITE" id="PS51752">
    <property type="entry name" value="JACALIN_LECTIN"/>
    <property type="match status" value="1"/>
</dbReference>
<evidence type="ECO:0000259" key="8">
    <source>
        <dbReference type="PROSITE" id="PS51752"/>
    </source>
</evidence>
<evidence type="ECO:0000259" key="7">
    <source>
        <dbReference type="PROSITE" id="PS50011"/>
    </source>
</evidence>
<name>A0A8T0H8S5_CERPU</name>
<dbReference type="SMART" id="SM00915">
    <property type="entry name" value="Jacalin"/>
    <property type="match status" value="1"/>
</dbReference>
<dbReference type="Pfam" id="PF00069">
    <property type="entry name" value="Pkinase"/>
    <property type="match status" value="1"/>
</dbReference>
<dbReference type="AlphaFoldDB" id="A0A8T0H8S5"/>
<evidence type="ECO:0000256" key="1">
    <source>
        <dbReference type="ARBA" id="ARBA00022679"/>
    </source>
</evidence>
<accession>A0A8T0H8S5</accession>
<dbReference type="InterPro" id="IPR008271">
    <property type="entry name" value="Ser/Thr_kinase_AS"/>
</dbReference>
<dbReference type="InterPro" id="IPR051681">
    <property type="entry name" value="Ser/Thr_Kinases-Pseudokinases"/>
</dbReference>
<evidence type="ECO:0000313" key="9">
    <source>
        <dbReference type="EMBL" id="KAG0567097.1"/>
    </source>
</evidence>
<feature type="domain" description="Protein kinase" evidence="7">
    <location>
        <begin position="377"/>
        <end position="653"/>
    </location>
</feature>
<evidence type="ECO:0000256" key="2">
    <source>
        <dbReference type="ARBA" id="ARBA00022741"/>
    </source>
</evidence>
<dbReference type="GO" id="GO:0004674">
    <property type="term" value="F:protein serine/threonine kinase activity"/>
    <property type="evidence" value="ECO:0007669"/>
    <property type="project" value="TreeGrafter"/>
</dbReference>
<dbReference type="Gene3D" id="1.10.510.10">
    <property type="entry name" value="Transferase(Phosphotransferase) domain 1"/>
    <property type="match status" value="1"/>
</dbReference>
<reference evidence="9" key="1">
    <citation type="submission" date="2020-06" db="EMBL/GenBank/DDBJ databases">
        <title>WGS assembly of Ceratodon purpureus strain R40.</title>
        <authorList>
            <person name="Carey S.B."/>
            <person name="Jenkins J."/>
            <person name="Shu S."/>
            <person name="Lovell J.T."/>
            <person name="Sreedasyam A."/>
            <person name="Maumus F."/>
            <person name="Tiley G.P."/>
            <person name="Fernandez-Pozo N."/>
            <person name="Barry K."/>
            <person name="Chen C."/>
            <person name="Wang M."/>
            <person name="Lipzen A."/>
            <person name="Daum C."/>
            <person name="Saski C.A."/>
            <person name="Payton A.C."/>
            <person name="Mcbreen J.C."/>
            <person name="Conrad R.E."/>
            <person name="Kollar L.M."/>
            <person name="Olsson S."/>
            <person name="Huttunen S."/>
            <person name="Landis J.B."/>
            <person name="Wickett N.J."/>
            <person name="Johnson M.G."/>
            <person name="Rensing S.A."/>
            <person name="Grimwood J."/>
            <person name="Schmutz J."/>
            <person name="Mcdaniel S.F."/>
        </authorList>
    </citation>
    <scope>NUCLEOTIDE SEQUENCE</scope>
    <source>
        <strain evidence="9">R40</strain>
    </source>
</reference>
<keyword evidence="10" id="KW-1185">Reference proteome</keyword>
<dbReference type="Pfam" id="PF01419">
    <property type="entry name" value="Jacalin"/>
    <property type="match status" value="1"/>
</dbReference>
<dbReference type="InterPro" id="IPR011009">
    <property type="entry name" value="Kinase-like_dom_sf"/>
</dbReference>
<keyword evidence="2 5" id="KW-0547">Nucleotide-binding</keyword>
<evidence type="ECO:0000256" key="6">
    <source>
        <dbReference type="SAM" id="MobiDB-lite"/>
    </source>
</evidence>
<dbReference type="SUPFAM" id="SSF51101">
    <property type="entry name" value="Mannose-binding lectins"/>
    <property type="match status" value="1"/>
</dbReference>
<evidence type="ECO:0000313" key="10">
    <source>
        <dbReference type="Proteomes" id="UP000822688"/>
    </source>
</evidence>
<dbReference type="InterPro" id="IPR001229">
    <property type="entry name" value="Jacalin-like_lectin_dom"/>
</dbReference>
<evidence type="ECO:0008006" key="11">
    <source>
        <dbReference type="Google" id="ProtNLM"/>
    </source>
</evidence>
<dbReference type="SUPFAM" id="SSF56112">
    <property type="entry name" value="Protein kinase-like (PK-like)"/>
    <property type="match status" value="1"/>
</dbReference>